<keyword evidence="2" id="KW-1185">Reference proteome</keyword>
<dbReference type="Proteomes" id="UP000799771">
    <property type="component" value="Unassembled WGS sequence"/>
</dbReference>
<gene>
    <name evidence="1" type="ORF">P153DRAFT_432536</name>
</gene>
<dbReference type="EMBL" id="ML977509">
    <property type="protein sequence ID" value="KAF2128166.1"/>
    <property type="molecule type" value="Genomic_DNA"/>
</dbReference>
<protein>
    <submittedName>
        <fullName evidence="1">Uncharacterized protein</fullName>
    </submittedName>
</protein>
<proteinExistence type="predicted"/>
<organism evidence="1 2">
    <name type="scientific">Dothidotthia symphoricarpi CBS 119687</name>
    <dbReference type="NCBI Taxonomy" id="1392245"/>
    <lineage>
        <taxon>Eukaryota</taxon>
        <taxon>Fungi</taxon>
        <taxon>Dikarya</taxon>
        <taxon>Ascomycota</taxon>
        <taxon>Pezizomycotina</taxon>
        <taxon>Dothideomycetes</taxon>
        <taxon>Pleosporomycetidae</taxon>
        <taxon>Pleosporales</taxon>
        <taxon>Dothidotthiaceae</taxon>
        <taxon>Dothidotthia</taxon>
    </lineage>
</organism>
<name>A0A6A6A9D7_9PLEO</name>
<evidence type="ECO:0000313" key="1">
    <source>
        <dbReference type="EMBL" id="KAF2128166.1"/>
    </source>
</evidence>
<evidence type="ECO:0000313" key="2">
    <source>
        <dbReference type="Proteomes" id="UP000799771"/>
    </source>
</evidence>
<accession>A0A6A6A9D7</accession>
<dbReference type="RefSeq" id="XP_033522555.1">
    <property type="nucleotide sequence ID" value="XM_033672974.1"/>
</dbReference>
<dbReference type="AlphaFoldDB" id="A0A6A6A9D7"/>
<dbReference type="GeneID" id="54413406"/>
<reference evidence="1" key="1">
    <citation type="journal article" date="2020" name="Stud. Mycol.">
        <title>101 Dothideomycetes genomes: a test case for predicting lifestyles and emergence of pathogens.</title>
        <authorList>
            <person name="Haridas S."/>
            <person name="Albert R."/>
            <person name="Binder M."/>
            <person name="Bloem J."/>
            <person name="Labutti K."/>
            <person name="Salamov A."/>
            <person name="Andreopoulos B."/>
            <person name="Baker S."/>
            <person name="Barry K."/>
            <person name="Bills G."/>
            <person name="Bluhm B."/>
            <person name="Cannon C."/>
            <person name="Castanera R."/>
            <person name="Culley D."/>
            <person name="Daum C."/>
            <person name="Ezra D."/>
            <person name="Gonzalez J."/>
            <person name="Henrissat B."/>
            <person name="Kuo A."/>
            <person name="Liang C."/>
            <person name="Lipzen A."/>
            <person name="Lutzoni F."/>
            <person name="Magnuson J."/>
            <person name="Mondo S."/>
            <person name="Nolan M."/>
            <person name="Ohm R."/>
            <person name="Pangilinan J."/>
            <person name="Park H.-J."/>
            <person name="Ramirez L."/>
            <person name="Alfaro M."/>
            <person name="Sun H."/>
            <person name="Tritt A."/>
            <person name="Yoshinaga Y."/>
            <person name="Zwiers L.-H."/>
            <person name="Turgeon B."/>
            <person name="Goodwin S."/>
            <person name="Spatafora J."/>
            <person name="Crous P."/>
            <person name="Grigoriev I."/>
        </authorList>
    </citation>
    <scope>NUCLEOTIDE SEQUENCE</scope>
    <source>
        <strain evidence="1">CBS 119687</strain>
    </source>
</reference>
<sequence length="452" mass="50300">MAHITDNVGRANRRTVVMNTTIPTSTVGSDSSHRQLDLHAPASVEFKFENTNDKLLVVNTDGNDFESPGINKIDDGCINPVRVPGVSSLKAYCFTNASQKINFLARDSLPIGLDRQHYPGVCCDIECKSELDCDVPYRLFVDRRMSAWFVNLVNDGEIKKMSIQFDLIPGIQKVGASTVEWDRKPTLNSLTMCNEITQMTSKLDQMNTTMTNVLNMSDNTMQGSMLPPCVELTYFDADTQVDVGYTAFNQLVASKENEIFPRTNQDCVDAECLWEDMEIQELNKPSSHNEIGNALLRIINSSSPDYLEFQLAQPPQSRLQPVILAHSSVESTRHSRLPAIAQLFAIEATDNDMTSDSPLPNGSLGFAESCGFVKGHYTHRTGFQDSQEGYRHPPVSQISGNLDAFISTLHQTETYFVEGLEDLFSDDIWSRETDVTLFLPGSPASKSISKKE</sequence>